<reference evidence="5 6" key="1">
    <citation type="submission" date="2014-11" db="EMBL/GenBank/DDBJ databases">
        <title>Comparative genomic analysis of Cryptosporidium hominis reveals occurrence of genetic recombination in virulent subtypes.</title>
        <authorList>
            <person name="Guo Y."/>
            <person name="Tang K."/>
            <person name="Frace M."/>
            <person name="Li N."/>
            <person name="Roellig D.M."/>
            <person name="Sammons S."/>
            <person name="Knipe K."/>
            <person name="Rowe L."/>
            <person name="Feng Y."/>
            <person name="Xiao L."/>
        </authorList>
    </citation>
    <scope>NUCLEOTIDE SEQUENCE [LARGE SCALE GENOMIC DNA]</scope>
    <source>
        <strain evidence="5">30976</strain>
    </source>
</reference>
<reference evidence="4" key="2">
    <citation type="submission" date="2015-08" db="EMBL/GenBank/DDBJ databases">
        <authorList>
            <person name="Babu N.S."/>
            <person name="Beckwith C.J."/>
            <person name="Beseler K.G."/>
            <person name="Brison A."/>
            <person name="Carone J.V."/>
            <person name="Caskin T.P."/>
            <person name="Diamond M."/>
            <person name="Durham M.E."/>
            <person name="Foxe J.M."/>
            <person name="Go M."/>
            <person name="Henderson B.A."/>
            <person name="Jones I.B."/>
            <person name="McGettigan J.A."/>
            <person name="Micheletti S.J."/>
            <person name="Nasrallah M.E."/>
            <person name="Ortiz D."/>
            <person name="Piller C.R."/>
            <person name="Privatt S.R."/>
            <person name="Schneider S.L."/>
            <person name="Sharp S."/>
            <person name="Smith T.C."/>
            <person name="Stanton J.D."/>
            <person name="Ullery H.E."/>
            <person name="Wilson R.J."/>
            <person name="Serrano M.G."/>
            <person name="Buck G."/>
            <person name="Lee V."/>
            <person name="Wang Y."/>
            <person name="Carvalho R."/>
            <person name="Voegtly L."/>
            <person name="Shi R."/>
            <person name="Duckworth R."/>
            <person name="Johnson A."/>
            <person name="Loviza R."/>
            <person name="Walstead R."/>
            <person name="Shah Z."/>
            <person name="Kiflezghi M."/>
            <person name="Wade K."/>
            <person name="Ball S.L."/>
            <person name="Bradley K.W."/>
            <person name="Asai D.J."/>
            <person name="Bowman C.A."/>
            <person name="Russell D.A."/>
            <person name="Pope W.H."/>
            <person name="Jacobs-Sera D."/>
            <person name="Hendrix R.W."/>
            <person name="Hatfull G.F."/>
        </authorList>
    </citation>
    <scope>NUCLEOTIDE SEQUENCE [LARGE SCALE GENOMIC DNA]</scope>
</reference>
<sequence length="791" mass="91575">MEDELLSILTYLDRWQLYDNIRFWAEVIDKLLESKEARIQISRFLVKDLNLQEAFNYLKVECDKAKLQLGSNEDSINKEVNLYGDYLTIKCCYLMGRIDEAERMILKICSKPLTELADSCLISPSVSPKSWKGTPVTNEKKKSLSSIFSTICMNPTMLIKYIHTGELKIPGDSAGLYLWGNILEELDAKVSALYCYAIALDWNPVLWKSFQKLVGLSCQYPHELVKICCCLNNWGEKHLEYVGTNSDALVISTVYKNEAECWQVKNIQDGNLLISISDKSDSEELYVLNVSDFFYNVGDTLQKRHMLRYHSFTNWLENPVKDGNSGPKWPYSEFEDVKNANHKFSSSNISEINYNSVANTENIDENIKPLVSRFHPLISMIQLLSKFTHQMEWYLCHSFLKNIESIPNKISEMGYVRELHVRALFESNQWQECINVCKCINYETNYNLWIKCLDIYSSCLWQLSRSIDLINLSNLTLKIIEKNTPQLWIVVGNCFSLHKEYESSIKCFKRAIQYDNRYVYAYTLIGHELSIIEKYDEAIQMYQKALKIDPRCHRAHWGIGYVWFKREEYYQAKSHFNLALKVVPNNSTLIHYLGLCYLTTHDFLSAYNTFQKGILKDQRNPWLKYHAGIVLLELERYEEALTMLTAAHRLASNEPNIHLYLGKTFSHLGRKDKALRHLNIAFDLTKDINEKQIILNLMKELENGSNIEGRYCKSNETNRSGRISNSGAGYSSGSKLLSSFRNHHYFPIRNDPPNPFIHHQIQQEHNIPQTVPSPAVSGGHSLLLTLMPGNN</sequence>
<evidence type="ECO:0000256" key="3">
    <source>
        <dbReference type="PROSITE-ProRule" id="PRU00339"/>
    </source>
</evidence>
<dbReference type="Gene3D" id="1.25.40.10">
    <property type="entry name" value="Tetratricopeptide repeat domain"/>
    <property type="match status" value="1"/>
</dbReference>
<dbReference type="Proteomes" id="UP000199752">
    <property type="component" value="Chromosome 7"/>
</dbReference>
<feature type="repeat" description="TPR" evidence="3">
    <location>
        <begin position="553"/>
        <end position="586"/>
    </location>
</feature>
<dbReference type="GO" id="GO:0005680">
    <property type="term" value="C:anaphase-promoting complex"/>
    <property type="evidence" value="ECO:0007669"/>
    <property type="project" value="TreeGrafter"/>
</dbReference>
<proteinExistence type="inferred from homology"/>
<evidence type="ECO:0000313" key="5">
    <source>
        <dbReference type="EMBL" id="PPS93992.1"/>
    </source>
</evidence>
<keyword evidence="1 3" id="KW-0802">TPR repeat</keyword>
<evidence type="ECO:0000313" key="4">
    <source>
        <dbReference type="EMBL" id="CUV07355.1"/>
    </source>
</evidence>
<dbReference type="GO" id="GO:0051301">
    <property type="term" value="P:cell division"/>
    <property type="evidence" value="ECO:0007669"/>
    <property type="project" value="TreeGrafter"/>
</dbReference>
<dbReference type="VEuPathDB" id="CryptoDB:ChTU502y2012_407g1800"/>
<dbReference type="SMART" id="SM00028">
    <property type="entry name" value="TPR"/>
    <property type="match status" value="7"/>
</dbReference>
<dbReference type="VEuPathDB" id="CryptoDB:GY17_00003087"/>
<keyword evidence="6" id="KW-1185">Reference proteome</keyword>
<organism evidence="4">
    <name type="scientific">Cryptosporidium hominis</name>
    <dbReference type="NCBI Taxonomy" id="237895"/>
    <lineage>
        <taxon>Eukaryota</taxon>
        <taxon>Sar</taxon>
        <taxon>Alveolata</taxon>
        <taxon>Apicomplexa</taxon>
        <taxon>Conoidasida</taxon>
        <taxon>Coccidia</taxon>
        <taxon>Eucoccidiorida</taxon>
        <taxon>Eimeriorina</taxon>
        <taxon>Cryptosporidiidae</taxon>
        <taxon>Cryptosporidium</taxon>
    </lineage>
</organism>
<dbReference type="OrthoDB" id="329563at2759"/>
<dbReference type="EMBL" id="LN877953">
    <property type="protein sequence ID" value="CUV07355.1"/>
    <property type="molecule type" value="Genomic_DNA"/>
</dbReference>
<dbReference type="GO" id="GO:0005737">
    <property type="term" value="C:cytoplasm"/>
    <property type="evidence" value="ECO:0007669"/>
    <property type="project" value="TreeGrafter"/>
</dbReference>
<reference evidence="5 6" key="3">
    <citation type="submission" date="2017-10" db="EMBL/GenBank/DDBJ databases">
        <title>Consistent, comparative and evidence-based genome annotation and re-annotation for the closely-related species, Cryptosporidium parvum, C. hominis and C. tyzzeri.</title>
        <authorList>
            <person name="Baptista R.P."/>
            <person name="Li Y."/>
            <person name="Sateriale A."/>
            <person name="Striepen B."/>
            <person name="Kissinger J.C."/>
        </authorList>
    </citation>
    <scope>NUCLEOTIDE SEQUENCE [LARGE SCALE GENOMIC DNA]</scope>
    <source>
        <strain evidence="5">30976</strain>
    </source>
</reference>
<comment type="similarity">
    <text evidence="2">Belongs to the APC3/CDC27 family.</text>
</comment>
<feature type="repeat" description="TPR" evidence="3">
    <location>
        <begin position="485"/>
        <end position="518"/>
    </location>
</feature>
<dbReference type="Pfam" id="PF00515">
    <property type="entry name" value="TPR_1"/>
    <property type="match status" value="1"/>
</dbReference>
<dbReference type="InterPro" id="IPR011990">
    <property type="entry name" value="TPR-like_helical_dom_sf"/>
</dbReference>
<dbReference type="Pfam" id="PF12895">
    <property type="entry name" value="ANAPC3"/>
    <property type="match status" value="1"/>
</dbReference>
<dbReference type="EMBL" id="JTAI01000005">
    <property type="protein sequence ID" value="PPS93992.1"/>
    <property type="molecule type" value="Genomic_DNA"/>
</dbReference>
<dbReference type="GO" id="GO:0031145">
    <property type="term" value="P:anaphase-promoting complex-dependent catabolic process"/>
    <property type="evidence" value="ECO:0007669"/>
    <property type="project" value="TreeGrafter"/>
</dbReference>
<dbReference type="VEuPathDB" id="CryptoDB:Chro.70411"/>
<dbReference type="GO" id="GO:0007091">
    <property type="term" value="P:metaphase/anaphase transition of mitotic cell cycle"/>
    <property type="evidence" value="ECO:0007669"/>
    <property type="project" value="TreeGrafter"/>
</dbReference>
<dbReference type="GO" id="GO:0016567">
    <property type="term" value="P:protein ubiquitination"/>
    <property type="evidence" value="ECO:0007669"/>
    <property type="project" value="TreeGrafter"/>
</dbReference>
<feature type="repeat" description="TPR" evidence="3">
    <location>
        <begin position="519"/>
        <end position="552"/>
    </location>
</feature>
<dbReference type="AlphaFoldDB" id="A0A0S4TJQ3"/>
<evidence type="ECO:0000313" key="6">
    <source>
        <dbReference type="Proteomes" id="UP001429100"/>
    </source>
</evidence>
<dbReference type="PROSITE" id="PS50005">
    <property type="entry name" value="TPR"/>
    <property type="match status" value="3"/>
</dbReference>
<protein>
    <submittedName>
        <fullName evidence="5">TPR repeat containing protein</fullName>
    </submittedName>
</protein>
<accession>A0A0S4TJQ3</accession>
<dbReference type="SUPFAM" id="SSF48452">
    <property type="entry name" value="TPR-like"/>
    <property type="match status" value="1"/>
</dbReference>
<name>A0A0S4TJQ3_CRYHO</name>
<dbReference type="PROSITE" id="PS50293">
    <property type="entry name" value="TPR_REGION"/>
    <property type="match status" value="1"/>
</dbReference>
<dbReference type="InterPro" id="IPR019734">
    <property type="entry name" value="TPR_rpt"/>
</dbReference>
<dbReference type="Proteomes" id="UP001429100">
    <property type="component" value="Unassembled WGS sequence"/>
</dbReference>
<dbReference type="VEuPathDB" id="CryptoDB:CHUDEA7_3680"/>
<dbReference type="PANTHER" id="PTHR12558">
    <property type="entry name" value="CELL DIVISION CYCLE 16,23,27"/>
    <property type="match status" value="1"/>
</dbReference>
<evidence type="ECO:0000256" key="2">
    <source>
        <dbReference type="ARBA" id="ARBA00038210"/>
    </source>
</evidence>
<dbReference type="PANTHER" id="PTHR12558:SF13">
    <property type="entry name" value="CELL DIVISION CYCLE PROTEIN 27 HOMOLOG"/>
    <property type="match status" value="1"/>
</dbReference>
<evidence type="ECO:0000256" key="1">
    <source>
        <dbReference type="ARBA" id="ARBA00022803"/>
    </source>
</evidence>
<gene>
    <name evidence="4" type="ORF">CHUDEA7_3680</name>
    <name evidence="5" type="ORF">GY17_00003087</name>
</gene>